<evidence type="ECO:0000313" key="2">
    <source>
        <dbReference type="Proteomes" id="UP000287853"/>
    </source>
</evidence>
<proteinExistence type="predicted"/>
<dbReference type="Proteomes" id="UP000287853">
    <property type="component" value="Unassembled WGS sequence"/>
</dbReference>
<comment type="caution">
    <text evidence="1">The sequence shown here is derived from an EMBL/GenBank/DDBJ whole genome shotgun (WGS) entry which is preliminary data.</text>
</comment>
<dbReference type="AlphaFoldDB" id="A0A3S3QLM8"/>
<protein>
    <submittedName>
        <fullName evidence="1">Uncharacterized protein</fullName>
    </submittedName>
</protein>
<gene>
    <name evidence="1" type="ORF">H206_05495</name>
</gene>
<dbReference type="EMBL" id="MTKO01000016">
    <property type="protein sequence ID" value="RWX47885.1"/>
    <property type="molecule type" value="Genomic_DNA"/>
</dbReference>
<keyword evidence="2" id="KW-1185">Reference proteome</keyword>
<accession>A0A3S3QLM8</accession>
<sequence length="84" mass="8818">MVFLLCTDGDPNEIRVAVGLHGANNYPLIEHGIVEGRGIALHINEKEIGTGGIGHTAQFANLGRKPFSACCGSVDGLFVMLNIG</sequence>
<organism evidence="1 2">
    <name type="scientific">Candidatus Electrothrix aarhusensis</name>
    <dbReference type="NCBI Taxonomy" id="1859131"/>
    <lineage>
        <taxon>Bacteria</taxon>
        <taxon>Pseudomonadati</taxon>
        <taxon>Thermodesulfobacteriota</taxon>
        <taxon>Desulfobulbia</taxon>
        <taxon>Desulfobulbales</taxon>
        <taxon>Desulfobulbaceae</taxon>
        <taxon>Candidatus Electrothrix</taxon>
    </lineage>
</organism>
<name>A0A3S3QLM8_9BACT</name>
<reference evidence="1 2" key="1">
    <citation type="submission" date="2017-01" db="EMBL/GenBank/DDBJ databases">
        <title>The cable genome- insights into the physiology and evolution of filamentous bacteria capable of sulfide oxidation via long distance electron transfer.</title>
        <authorList>
            <person name="Schreiber L."/>
            <person name="Bjerg J.T."/>
            <person name="Boggild A."/>
            <person name="Van De Vossenberg J."/>
            <person name="Meysman F."/>
            <person name="Nielsen L.P."/>
            <person name="Schramm A."/>
            <person name="Kjeldsen K.U."/>
        </authorList>
    </citation>
    <scope>NUCLEOTIDE SEQUENCE [LARGE SCALE GENOMIC DNA]</scope>
    <source>
        <strain evidence="1">MCF</strain>
    </source>
</reference>
<evidence type="ECO:0000313" key="1">
    <source>
        <dbReference type="EMBL" id="RWX47885.1"/>
    </source>
</evidence>